<evidence type="ECO:0000256" key="5">
    <source>
        <dbReference type="ARBA" id="ARBA00023163"/>
    </source>
</evidence>
<keyword evidence="8" id="KW-1185">Reference proteome</keyword>
<comment type="caution">
    <text evidence="7">The sequence shown here is derived from an EMBL/GenBank/DDBJ whole genome shotgun (WGS) entry which is preliminary data.</text>
</comment>
<dbReference type="InterPro" id="IPR036388">
    <property type="entry name" value="WH-like_DNA-bd_sf"/>
</dbReference>
<comment type="similarity">
    <text evidence="1">Belongs to the sigma-70 factor family. ECF subfamily.</text>
</comment>
<dbReference type="InterPro" id="IPR039425">
    <property type="entry name" value="RNA_pol_sigma-70-like"/>
</dbReference>
<sequence length="198" mass="21825">MTTQLCPSTAHAPRECDNATLLARMADGDQSAWRRLIDEYDGLVRSVAASFRLQTADVHDVAQTTWLRLLQNVRAIRDPERLAGWLAVTARRESLAVLRRSSRVRLRSTVDETPDAAADPARDVVDREEARDLWAAVAQLSPRQQCLLVALFRDELDSYDDVAAKCAMPIGSIGPTRARALARLRSRLADHGLGPAGS</sequence>
<feature type="domain" description="RNA polymerase sigma-70 region 2" evidence="6">
    <location>
        <begin position="36"/>
        <end position="103"/>
    </location>
</feature>
<accession>A0ABV3XJU0</accession>
<evidence type="ECO:0000256" key="4">
    <source>
        <dbReference type="ARBA" id="ARBA00023125"/>
    </source>
</evidence>
<keyword evidence="2" id="KW-0805">Transcription regulation</keyword>
<evidence type="ECO:0000313" key="7">
    <source>
        <dbReference type="EMBL" id="MEX5720840.1"/>
    </source>
</evidence>
<evidence type="ECO:0000256" key="2">
    <source>
        <dbReference type="ARBA" id="ARBA00023015"/>
    </source>
</evidence>
<dbReference type="Proteomes" id="UP001560045">
    <property type="component" value="Unassembled WGS sequence"/>
</dbReference>
<dbReference type="InterPro" id="IPR007627">
    <property type="entry name" value="RNA_pol_sigma70_r2"/>
</dbReference>
<dbReference type="RefSeq" id="WP_369209658.1">
    <property type="nucleotide sequence ID" value="NZ_JBFNXQ010000090.1"/>
</dbReference>
<protein>
    <submittedName>
        <fullName evidence="7">RNA polymerase sigma factor</fullName>
    </submittedName>
</protein>
<keyword evidence="3" id="KW-0731">Sigma factor</keyword>
<dbReference type="EMBL" id="JBFNXQ010000090">
    <property type="protein sequence ID" value="MEX5720840.1"/>
    <property type="molecule type" value="Genomic_DNA"/>
</dbReference>
<proteinExistence type="inferred from homology"/>
<dbReference type="SUPFAM" id="SSF88946">
    <property type="entry name" value="Sigma2 domain of RNA polymerase sigma factors"/>
    <property type="match status" value="1"/>
</dbReference>
<dbReference type="Pfam" id="PF04542">
    <property type="entry name" value="Sigma70_r2"/>
    <property type="match status" value="1"/>
</dbReference>
<evidence type="ECO:0000256" key="1">
    <source>
        <dbReference type="ARBA" id="ARBA00010641"/>
    </source>
</evidence>
<dbReference type="SUPFAM" id="SSF88659">
    <property type="entry name" value="Sigma3 and sigma4 domains of RNA polymerase sigma factors"/>
    <property type="match status" value="1"/>
</dbReference>
<evidence type="ECO:0000256" key="3">
    <source>
        <dbReference type="ARBA" id="ARBA00023082"/>
    </source>
</evidence>
<keyword evidence="4" id="KW-0238">DNA-binding</keyword>
<reference evidence="7 8" key="1">
    <citation type="submission" date="2024-06" db="EMBL/GenBank/DDBJ databases">
        <title>Draft genome sequence of Geodermatophilus badlandi, a novel member of the Geodermatophilaceae isolated from badland sedimentary rocks in the Red desert, Wyoming, USA.</title>
        <authorList>
            <person name="Ben Tekaya S."/>
            <person name="Nouioui I."/>
            <person name="Flores G.M."/>
            <person name="Shaal M.N."/>
            <person name="Bredoire F."/>
            <person name="Basile F."/>
            <person name="Van Diepen L."/>
            <person name="Ward N.L."/>
        </authorList>
    </citation>
    <scope>NUCLEOTIDE SEQUENCE [LARGE SCALE GENOMIC DNA]</scope>
    <source>
        <strain evidence="7 8">WL48A</strain>
    </source>
</reference>
<organism evidence="7 8">
    <name type="scientific">Geodermatophilus maliterrae</name>
    <dbReference type="NCBI Taxonomy" id="3162531"/>
    <lineage>
        <taxon>Bacteria</taxon>
        <taxon>Bacillati</taxon>
        <taxon>Actinomycetota</taxon>
        <taxon>Actinomycetes</taxon>
        <taxon>Geodermatophilales</taxon>
        <taxon>Geodermatophilaceae</taxon>
        <taxon>Geodermatophilus</taxon>
    </lineage>
</organism>
<dbReference type="NCBIfam" id="TIGR02937">
    <property type="entry name" value="sigma70-ECF"/>
    <property type="match status" value="1"/>
</dbReference>
<dbReference type="PANTHER" id="PTHR43133">
    <property type="entry name" value="RNA POLYMERASE ECF-TYPE SIGMA FACTO"/>
    <property type="match status" value="1"/>
</dbReference>
<evidence type="ECO:0000313" key="8">
    <source>
        <dbReference type="Proteomes" id="UP001560045"/>
    </source>
</evidence>
<keyword evidence="5" id="KW-0804">Transcription</keyword>
<dbReference type="InterPro" id="IPR013324">
    <property type="entry name" value="RNA_pol_sigma_r3/r4-like"/>
</dbReference>
<gene>
    <name evidence="7" type="ORF">ABQ292_21005</name>
</gene>
<name>A0ABV3XJU0_9ACTN</name>
<dbReference type="Gene3D" id="1.10.10.10">
    <property type="entry name" value="Winged helix-like DNA-binding domain superfamily/Winged helix DNA-binding domain"/>
    <property type="match status" value="1"/>
</dbReference>
<dbReference type="Gene3D" id="1.10.1740.10">
    <property type="match status" value="1"/>
</dbReference>
<dbReference type="InterPro" id="IPR014284">
    <property type="entry name" value="RNA_pol_sigma-70_dom"/>
</dbReference>
<dbReference type="InterPro" id="IPR013325">
    <property type="entry name" value="RNA_pol_sigma_r2"/>
</dbReference>
<dbReference type="PANTHER" id="PTHR43133:SF8">
    <property type="entry name" value="RNA POLYMERASE SIGMA FACTOR HI_1459-RELATED"/>
    <property type="match status" value="1"/>
</dbReference>
<evidence type="ECO:0000259" key="6">
    <source>
        <dbReference type="Pfam" id="PF04542"/>
    </source>
</evidence>